<keyword evidence="5" id="KW-1185">Reference proteome</keyword>
<evidence type="ECO:0000256" key="3">
    <source>
        <dbReference type="PROSITE-ProRule" id="PRU00221"/>
    </source>
</evidence>
<dbReference type="STRING" id="933852.A0A0C2WKK4"/>
<accession>A0A0C2WKK4</accession>
<reference evidence="5" key="2">
    <citation type="submission" date="2015-01" db="EMBL/GenBank/DDBJ databases">
        <title>Evolutionary Origins and Diversification of the Mycorrhizal Mutualists.</title>
        <authorList>
            <consortium name="DOE Joint Genome Institute"/>
            <consortium name="Mycorrhizal Genomics Consortium"/>
            <person name="Kohler A."/>
            <person name="Kuo A."/>
            <person name="Nagy L.G."/>
            <person name="Floudas D."/>
            <person name="Copeland A."/>
            <person name="Barry K.W."/>
            <person name="Cichocki N."/>
            <person name="Veneault-Fourrey C."/>
            <person name="LaButti K."/>
            <person name="Lindquist E.A."/>
            <person name="Lipzen A."/>
            <person name="Lundell T."/>
            <person name="Morin E."/>
            <person name="Murat C."/>
            <person name="Riley R."/>
            <person name="Ohm R."/>
            <person name="Sun H."/>
            <person name="Tunlid A."/>
            <person name="Henrissat B."/>
            <person name="Grigoriev I.V."/>
            <person name="Hibbett D.S."/>
            <person name="Martin F."/>
        </authorList>
    </citation>
    <scope>NUCLEOTIDE SEQUENCE [LARGE SCALE GENOMIC DNA]</scope>
    <source>
        <strain evidence="5">MAFF 305830</strain>
    </source>
</reference>
<dbReference type="Gene3D" id="2.130.10.10">
    <property type="entry name" value="YVTN repeat-like/Quinoprotein amine dehydrogenase"/>
    <property type="match status" value="1"/>
</dbReference>
<keyword evidence="2" id="KW-0677">Repeat</keyword>
<name>A0A0C2WKK4_SERVB</name>
<dbReference type="PROSITE" id="PS50082">
    <property type="entry name" value="WD_REPEATS_2"/>
    <property type="match status" value="2"/>
</dbReference>
<dbReference type="GO" id="GO:0032991">
    <property type="term" value="C:protein-containing complex"/>
    <property type="evidence" value="ECO:0007669"/>
    <property type="project" value="UniProtKB-ARBA"/>
</dbReference>
<dbReference type="InterPro" id="IPR036322">
    <property type="entry name" value="WD40_repeat_dom_sf"/>
</dbReference>
<gene>
    <name evidence="4" type="ORF">M408DRAFT_330425</name>
</gene>
<feature type="repeat" description="WD" evidence="3">
    <location>
        <begin position="266"/>
        <end position="300"/>
    </location>
</feature>
<evidence type="ECO:0000256" key="1">
    <source>
        <dbReference type="ARBA" id="ARBA00022574"/>
    </source>
</evidence>
<organism evidence="4 5">
    <name type="scientific">Serendipita vermifera MAFF 305830</name>
    <dbReference type="NCBI Taxonomy" id="933852"/>
    <lineage>
        <taxon>Eukaryota</taxon>
        <taxon>Fungi</taxon>
        <taxon>Dikarya</taxon>
        <taxon>Basidiomycota</taxon>
        <taxon>Agaricomycotina</taxon>
        <taxon>Agaricomycetes</taxon>
        <taxon>Sebacinales</taxon>
        <taxon>Serendipitaceae</taxon>
        <taxon>Serendipita</taxon>
    </lineage>
</organism>
<dbReference type="InterPro" id="IPR051510">
    <property type="entry name" value="SKI8"/>
</dbReference>
<dbReference type="AlphaFoldDB" id="A0A0C2WKK4"/>
<dbReference type="Pfam" id="PF00400">
    <property type="entry name" value="WD40"/>
    <property type="match status" value="3"/>
</dbReference>
<evidence type="ECO:0000256" key="2">
    <source>
        <dbReference type="ARBA" id="ARBA00022737"/>
    </source>
</evidence>
<dbReference type="EMBL" id="KN824303">
    <property type="protein sequence ID" value="KIM26863.1"/>
    <property type="molecule type" value="Genomic_DNA"/>
</dbReference>
<dbReference type="PROSITE" id="PS00678">
    <property type="entry name" value="WD_REPEATS_1"/>
    <property type="match status" value="1"/>
</dbReference>
<dbReference type="InterPro" id="IPR001680">
    <property type="entry name" value="WD40_rpt"/>
</dbReference>
<evidence type="ECO:0000313" key="4">
    <source>
        <dbReference type="EMBL" id="KIM26863.1"/>
    </source>
</evidence>
<dbReference type="InterPro" id="IPR019775">
    <property type="entry name" value="WD40_repeat_CS"/>
</dbReference>
<dbReference type="OrthoDB" id="538223at2759"/>
<reference evidence="4 5" key="1">
    <citation type="submission" date="2014-04" db="EMBL/GenBank/DDBJ databases">
        <authorList>
            <consortium name="DOE Joint Genome Institute"/>
            <person name="Kuo A."/>
            <person name="Zuccaro A."/>
            <person name="Kohler A."/>
            <person name="Nagy L.G."/>
            <person name="Floudas D."/>
            <person name="Copeland A."/>
            <person name="Barry K.W."/>
            <person name="Cichocki N."/>
            <person name="Veneault-Fourrey C."/>
            <person name="LaButti K."/>
            <person name="Lindquist E.A."/>
            <person name="Lipzen A."/>
            <person name="Lundell T."/>
            <person name="Morin E."/>
            <person name="Murat C."/>
            <person name="Sun H."/>
            <person name="Tunlid A."/>
            <person name="Henrissat B."/>
            <person name="Grigoriev I.V."/>
            <person name="Hibbett D.S."/>
            <person name="Martin F."/>
            <person name="Nordberg H.P."/>
            <person name="Cantor M.N."/>
            <person name="Hua S.X."/>
        </authorList>
    </citation>
    <scope>NUCLEOTIDE SEQUENCE [LARGE SCALE GENOMIC DNA]</scope>
    <source>
        <strain evidence="4 5">MAFF 305830</strain>
    </source>
</reference>
<dbReference type="PROSITE" id="PS50294">
    <property type="entry name" value="WD_REPEATS_REGION"/>
    <property type="match status" value="2"/>
</dbReference>
<proteinExistence type="predicted"/>
<dbReference type="HOGENOM" id="CLU_000288_57_11_1"/>
<sequence length="374" mass="38357">MSLQFVHSHDALQPHSAAIWGVAVTSTNDVLSSSLDGTLALHASSSSTSLSDSSPAPGTRLRTWPAHPLAWVSLSVVAAKNAHPEVTKRALVNSIAGTTVLVDYTSGDELGRKMIGEREVGPGTKSGWAEPAWSVSLSSDGKTYASTGASGGITVHSAVPSSEAEEGEDSFGTRLAHIPSGRSKFGLHLECSPVDSTKIAMSNETGQVFVVDTVKEAVANSWASHAMPVRSVSWSGDGSLIMSASDDRRLVLYDARASSSSAVAHLSGHTQSVLSVSLSPGDGRLALSGSRDSTVRVWDVGMRKAVGVVREGGAVWSVAWRPVIAGEGAAGGEIEMSDTTVGSGGGGIGGSGAMGFVTGGEEGVVRWYRGAGMV</sequence>
<feature type="repeat" description="WD" evidence="3">
    <location>
        <begin position="222"/>
        <end position="263"/>
    </location>
</feature>
<protein>
    <submittedName>
        <fullName evidence="4">Uncharacterized protein</fullName>
    </submittedName>
</protein>
<dbReference type="Proteomes" id="UP000054097">
    <property type="component" value="Unassembled WGS sequence"/>
</dbReference>
<dbReference type="InterPro" id="IPR015943">
    <property type="entry name" value="WD40/YVTN_repeat-like_dom_sf"/>
</dbReference>
<dbReference type="SMART" id="SM00320">
    <property type="entry name" value="WD40"/>
    <property type="match status" value="5"/>
</dbReference>
<keyword evidence="1 3" id="KW-0853">WD repeat</keyword>
<dbReference type="PANTHER" id="PTHR44090:SF1">
    <property type="entry name" value="SUPERKILLER COMPLEX PROTEIN 8"/>
    <property type="match status" value="1"/>
</dbReference>
<dbReference type="PANTHER" id="PTHR44090">
    <property type="entry name" value="WD REPEAT-CONTAINING PROTEIN 61"/>
    <property type="match status" value="1"/>
</dbReference>
<dbReference type="GO" id="GO:0005634">
    <property type="term" value="C:nucleus"/>
    <property type="evidence" value="ECO:0007669"/>
    <property type="project" value="TreeGrafter"/>
</dbReference>
<evidence type="ECO:0000313" key="5">
    <source>
        <dbReference type="Proteomes" id="UP000054097"/>
    </source>
</evidence>
<dbReference type="SUPFAM" id="SSF50978">
    <property type="entry name" value="WD40 repeat-like"/>
    <property type="match status" value="1"/>
</dbReference>